<feature type="compositionally biased region" description="Basic and acidic residues" evidence="6">
    <location>
        <begin position="63"/>
        <end position="75"/>
    </location>
</feature>
<dbReference type="EMBL" id="JAINUL010000001">
    <property type="protein sequence ID" value="MCC0097655.1"/>
    <property type="molecule type" value="Genomic_DNA"/>
</dbReference>
<proteinExistence type="inferred from homology"/>
<keyword evidence="7" id="KW-0472">Membrane</keyword>
<protein>
    <submittedName>
        <fullName evidence="9">S8 family serine peptidase</fullName>
    </submittedName>
</protein>
<dbReference type="Proteomes" id="UP001520654">
    <property type="component" value="Unassembled WGS sequence"/>
</dbReference>
<dbReference type="InterPro" id="IPR036852">
    <property type="entry name" value="Peptidase_S8/S53_dom_sf"/>
</dbReference>
<dbReference type="PANTHER" id="PTHR43806:SF11">
    <property type="entry name" value="CEREVISIN-RELATED"/>
    <property type="match status" value="1"/>
</dbReference>
<comment type="similarity">
    <text evidence="1 5">Belongs to the peptidase S8 family.</text>
</comment>
<dbReference type="InterPro" id="IPR015500">
    <property type="entry name" value="Peptidase_S8_subtilisin-rel"/>
</dbReference>
<keyword evidence="7" id="KW-0812">Transmembrane</keyword>
<reference evidence="9 10" key="1">
    <citation type="submission" date="2021-08" db="EMBL/GenBank/DDBJ databases">
        <title>Genomic Architecture of Streptomyces flavotricini NGL1 and Streptomyces erythrochromogenes HMS4 With Differential Plant Beneficial attributes and laccase production capabilities.</title>
        <authorList>
            <person name="Salwan R."/>
            <person name="Kaur R."/>
            <person name="Sharma V."/>
        </authorList>
    </citation>
    <scope>NUCLEOTIDE SEQUENCE [LARGE SCALE GENOMIC DNA]</scope>
    <source>
        <strain evidence="9 10">NGL1</strain>
    </source>
</reference>
<accession>A0ABS8E936</accession>
<evidence type="ECO:0000313" key="10">
    <source>
        <dbReference type="Proteomes" id="UP001520654"/>
    </source>
</evidence>
<dbReference type="SUPFAM" id="SSF52743">
    <property type="entry name" value="Subtilisin-like"/>
    <property type="match status" value="1"/>
</dbReference>
<evidence type="ECO:0000256" key="5">
    <source>
        <dbReference type="PROSITE-ProRule" id="PRU01240"/>
    </source>
</evidence>
<evidence type="ECO:0000259" key="8">
    <source>
        <dbReference type="Pfam" id="PF00082"/>
    </source>
</evidence>
<dbReference type="InterPro" id="IPR050131">
    <property type="entry name" value="Peptidase_S8_subtilisin-like"/>
</dbReference>
<feature type="region of interest" description="Disordered" evidence="6">
    <location>
        <begin position="50"/>
        <end position="75"/>
    </location>
</feature>
<feature type="active site" description="Charge relay system" evidence="5">
    <location>
        <position position="77"/>
    </location>
</feature>
<organism evidence="9 10">
    <name type="scientific">Streptomyces flavotricini</name>
    <dbReference type="NCBI Taxonomy" id="66888"/>
    <lineage>
        <taxon>Bacteria</taxon>
        <taxon>Bacillati</taxon>
        <taxon>Actinomycetota</taxon>
        <taxon>Actinomycetes</taxon>
        <taxon>Kitasatosporales</taxon>
        <taxon>Streptomycetaceae</taxon>
        <taxon>Streptomyces</taxon>
    </lineage>
</organism>
<dbReference type="PRINTS" id="PR00723">
    <property type="entry name" value="SUBTILISIN"/>
</dbReference>
<evidence type="ECO:0000313" key="9">
    <source>
        <dbReference type="EMBL" id="MCC0097655.1"/>
    </source>
</evidence>
<name>A0ABS8E936_9ACTN</name>
<feature type="active site" description="Charge relay system" evidence="5">
    <location>
        <position position="36"/>
    </location>
</feature>
<dbReference type="Pfam" id="PF00082">
    <property type="entry name" value="Peptidase_S8"/>
    <property type="match status" value="1"/>
</dbReference>
<keyword evidence="10" id="KW-1185">Reference proteome</keyword>
<sequence>MPAAADTDPPDYLTPMKAQEMWKVADGSGITVAVVDSGFKEVPGVRSESVLPGASMISPPVDEPDKKYSPHDDVDGHGTTMTAAIVGDGTGGAPKGLAPGAKVMPVRTSLGTAMGFAAGAEGAQGIRYAADHGAKIINLSWGDYYVFEKIKAAVQYAQSKGVLVLAAMGNEGEGNNANNLTAMIPGVIGVGAIDETGMPLKLSSHGPDTDLAAYGSKTRTRCKENTGWCVSDGGTSYATALASASAALVWSAHPDWTANQVARVLIETAGSSDDGSKRTDWIGYGAARPRMVLLEKAGNPGAPDVDPLAPSPTNTPTPAPSQTADAPAEAAAAAAAAGLPWQWLALGAVVTAGLGLVGTLIVKRRRS</sequence>
<feature type="compositionally biased region" description="Pro residues" evidence="6">
    <location>
        <begin position="309"/>
        <end position="319"/>
    </location>
</feature>
<evidence type="ECO:0000256" key="2">
    <source>
        <dbReference type="ARBA" id="ARBA00022670"/>
    </source>
</evidence>
<gene>
    <name evidence="9" type="ORF">K7B10_23310</name>
</gene>
<keyword evidence="2 5" id="KW-0645">Protease</keyword>
<feature type="region of interest" description="Disordered" evidence="6">
    <location>
        <begin position="296"/>
        <end position="328"/>
    </location>
</feature>
<feature type="active site" description="Charge relay system" evidence="5">
    <location>
        <position position="236"/>
    </location>
</feature>
<dbReference type="PANTHER" id="PTHR43806">
    <property type="entry name" value="PEPTIDASE S8"/>
    <property type="match status" value="1"/>
</dbReference>
<keyword evidence="3 5" id="KW-0378">Hydrolase</keyword>
<evidence type="ECO:0000256" key="1">
    <source>
        <dbReference type="ARBA" id="ARBA00011073"/>
    </source>
</evidence>
<evidence type="ECO:0000256" key="6">
    <source>
        <dbReference type="SAM" id="MobiDB-lite"/>
    </source>
</evidence>
<feature type="domain" description="Peptidase S8/S53" evidence="8">
    <location>
        <begin position="27"/>
        <end position="275"/>
    </location>
</feature>
<evidence type="ECO:0000256" key="4">
    <source>
        <dbReference type="ARBA" id="ARBA00022825"/>
    </source>
</evidence>
<keyword evidence="7" id="KW-1133">Transmembrane helix</keyword>
<dbReference type="RefSeq" id="WP_229338825.1">
    <property type="nucleotide sequence ID" value="NZ_JAINUL010000001.1"/>
</dbReference>
<feature type="transmembrane region" description="Helical" evidence="7">
    <location>
        <begin position="341"/>
        <end position="362"/>
    </location>
</feature>
<dbReference type="Gene3D" id="3.40.50.200">
    <property type="entry name" value="Peptidase S8/S53 domain"/>
    <property type="match status" value="1"/>
</dbReference>
<dbReference type="PROSITE" id="PS51892">
    <property type="entry name" value="SUBTILASE"/>
    <property type="match status" value="1"/>
</dbReference>
<dbReference type="InterPro" id="IPR000209">
    <property type="entry name" value="Peptidase_S8/S53_dom"/>
</dbReference>
<evidence type="ECO:0000256" key="7">
    <source>
        <dbReference type="SAM" id="Phobius"/>
    </source>
</evidence>
<evidence type="ECO:0000256" key="3">
    <source>
        <dbReference type="ARBA" id="ARBA00022801"/>
    </source>
</evidence>
<comment type="caution">
    <text evidence="9">The sequence shown here is derived from an EMBL/GenBank/DDBJ whole genome shotgun (WGS) entry which is preliminary data.</text>
</comment>
<keyword evidence="4 5" id="KW-0720">Serine protease</keyword>